<dbReference type="InterPro" id="IPR017937">
    <property type="entry name" value="Thioredoxin_CS"/>
</dbReference>
<feature type="compositionally biased region" description="Basic and acidic residues" evidence="14">
    <location>
        <begin position="427"/>
        <end position="443"/>
    </location>
</feature>
<reference evidence="17 18" key="1">
    <citation type="submission" date="2021-06" db="EMBL/GenBank/DDBJ databases">
        <authorList>
            <person name="Kallberg Y."/>
            <person name="Tangrot J."/>
            <person name="Rosling A."/>
        </authorList>
    </citation>
    <scope>NUCLEOTIDE SEQUENCE [LARGE SCALE GENOMIC DNA]</scope>
    <source>
        <strain evidence="17 18">120-4 pot B 10/14</strain>
    </source>
</reference>
<organism evidence="17 18">
    <name type="scientific">Gigaspora margarita</name>
    <dbReference type="NCBI Taxonomy" id="4874"/>
    <lineage>
        <taxon>Eukaryota</taxon>
        <taxon>Fungi</taxon>
        <taxon>Fungi incertae sedis</taxon>
        <taxon>Mucoromycota</taxon>
        <taxon>Glomeromycotina</taxon>
        <taxon>Glomeromycetes</taxon>
        <taxon>Diversisporales</taxon>
        <taxon>Gigasporaceae</taxon>
        <taxon>Gigaspora</taxon>
    </lineage>
</organism>
<dbReference type="Pfam" id="PF00085">
    <property type="entry name" value="Thioredoxin"/>
    <property type="match status" value="2"/>
</dbReference>
<keyword evidence="11" id="KW-0413">Isomerase</keyword>
<feature type="transmembrane region" description="Helical" evidence="15">
    <location>
        <begin position="358"/>
        <end position="378"/>
    </location>
</feature>
<evidence type="ECO:0000256" key="14">
    <source>
        <dbReference type="SAM" id="MobiDB-lite"/>
    </source>
</evidence>
<dbReference type="PROSITE" id="PS51352">
    <property type="entry name" value="THIOREDOXIN_2"/>
    <property type="match status" value="2"/>
</dbReference>
<dbReference type="PANTHER" id="PTHR45672">
    <property type="entry name" value="PROTEIN DISULFIDE-ISOMERASE C17H9.14C-RELATED"/>
    <property type="match status" value="1"/>
</dbReference>
<evidence type="ECO:0000259" key="16">
    <source>
        <dbReference type="PROSITE" id="PS51352"/>
    </source>
</evidence>
<evidence type="ECO:0000256" key="4">
    <source>
        <dbReference type="ARBA" id="ARBA00012723"/>
    </source>
</evidence>
<dbReference type="InterPro" id="IPR003689">
    <property type="entry name" value="ZIP"/>
</dbReference>
<dbReference type="InterPro" id="IPR051063">
    <property type="entry name" value="PDI"/>
</dbReference>
<comment type="subcellular location">
    <subcellularLocation>
        <location evidence="2">Membrane</location>
        <topology evidence="2">Multi-pass membrane protein</topology>
    </subcellularLocation>
</comment>
<feature type="non-terminal residue" evidence="17">
    <location>
        <position position="1"/>
    </location>
</feature>
<evidence type="ECO:0000256" key="13">
    <source>
        <dbReference type="RuleBase" id="RU004208"/>
    </source>
</evidence>
<dbReference type="Proteomes" id="UP000789901">
    <property type="component" value="Unassembled WGS sequence"/>
</dbReference>
<comment type="caution">
    <text evidence="17">The sequence shown here is derived from an EMBL/GenBank/DDBJ whole genome shotgun (WGS) entry which is preliminary data.</text>
</comment>
<evidence type="ECO:0000256" key="8">
    <source>
        <dbReference type="ARBA" id="ARBA00022989"/>
    </source>
</evidence>
<evidence type="ECO:0000256" key="7">
    <source>
        <dbReference type="ARBA" id="ARBA00022737"/>
    </source>
</evidence>
<dbReference type="Pfam" id="PF02535">
    <property type="entry name" value="Zip"/>
    <property type="match status" value="1"/>
</dbReference>
<protein>
    <recommendedName>
        <fullName evidence="4">protein disulfide-isomerase</fullName>
        <ecNumber evidence="4">5.3.4.1</ecNumber>
    </recommendedName>
</protein>
<keyword evidence="9 15" id="KW-0472">Membrane</keyword>
<evidence type="ECO:0000256" key="10">
    <source>
        <dbReference type="ARBA" id="ARBA00023157"/>
    </source>
</evidence>
<dbReference type="CDD" id="cd00238">
    <property type="entry name" value="ERp29c"/>
    <property type="match status" value="1"/>
</dbReference>
<feature type="transmembrane region" description="Helical" evidence="15">
    <location>
        <begin position="564"/>
        <end position="586"/>
    </location>
</feature>
<feature type="region of interest" description="Disordered" evidence="14">
    <location>
        <begin position="423"/>
        <end position="463"/>
    </location>
</feature>
<keyword evidence="5 15" id="KW-0812">Transmembrane</keyword>
<feature type="transmembrane region" description="Helical" evidence="15">
    <location>
        <begin position="629"/>
        <end position="648"/>
    </location>
</feature>
<dbReference type="SUPFAM" id="SSF52833">
    <property type="entry name" value="Thioredoxin-like"/>
    <property type="match status" value="2"/>
</dbReference>
<dbReference type="SUPFAM" id="SSF47933">
    <property type="entry name" value="ERP29 C domain-like"/>
    <property type="match status" value="1"/>
</dbReference>
<dbReference type="EC" id="5.3.4.1" evidence="4"/>
<evidence type="ECO:0000313" key="17">
    <source>
        <dbReference type="EMBL" id="CAG8757659.1"/>
    </source>
</evidence>
<gene>
    <name evidence="17" type="ORF">GMARGA_LOCUS17096</name>
</gene>
<dbReference type="CDD" id="cd02998">
    <property type="entry name" value="PDI_a_ERp38"/>
    <property type="match status" value="2"/>
</dbReference>
<feature type="domain" description="Thioredoxin" evidence="16">
    <location>
        <begin position="2"/>
        <end position="121"/>
    </location>
</feature>
<dbReference type="PRINTS" id="PR00421">
    <property type="entry name" value="THIOREDOXIN"/>
</dbReference>
<name>A0ABN7VCT4_GIGMA</name>
<dbReference type="InterPro" id="IPR005788">
    <property type="entry name" value="PDI_thioredoxin-like_dom"/>
</dbReference>
<feature type="transmembrane region" description="Helical" evidence="15">
    <location>
        <begin position="598"/>
        <end position="617"/>
    </location>
</feature>
<dbReference type="EMBL" id="CAJVQB010012740">
    <property type="protein sequence ID" value="CAG8757659.1"/>
    <property type="molecule type" value="Genomic_DNA"/>
</dbReference>
<proteinExistence type="inferred from homology"/>
<dbReference type="Gene3D" id="1.20.1150.12">
    <property type="entry name" value="Endoplasmic reticulum resident protein 29, C-terminal domain"/>
    <property type="match status" value="1"/>
</dbReference>
<evidence type="ECO:0000256" key="5">
    <source>
        <dbReference type="ARBA" id="ARBA00022692"/>
    </source>
</evidence>
<dbReference type="Pfam" id="PF07749">
    <property type="entry name" value="ERp29"/>
    <property type="match status" value="1"/>
</dbReference>
<keyword evidence="6" id="KW-0732">Signal</keyword>
<dbReference type="InterPro" id="IPR013766">
    <property type="entry name" value="Thioredoxin_domain"/>
</dbReference>
<dbReference type="InterPro" id="IPR036249">
    <property type="entry name" value="Thioredoxin-like_sf"/>
</dbReference>
<dbReference type="PANTHER" id="PTHR45672:SF11">
    <property type="entry name" value="PROTEIN DISULFIDE-ISOMERASE C17H9.14C"/>
    <property type="match status" value="1"/>
</dbReference>
<dbReference type="Gene3D" id="3.40.30.10">
    <property type="entry name" value="Glutaredoxin"/>
    <property type="match status" value="2"/>
</dbReference>
<dbReference type="PROSITE" id="PS00194">
    <property type="entry name" value="THIOREDOXIN_1"/>
    <property type="match status" value="2"/>
</dbReference>
<keyword evidence="12" id="KW-0676">Redox-active center</keyword>
<evidence type="ECO:0000256" key="11">
    <source>
        <dbReference type="ARBA" id="ARBA00023235"/>
    </source>
</evidence>
<evidence type="ECO:0000313" key="18">
    <source>
        <dbReference type="Proteomes" id="UP000789901"/>
    </source>
</evidence>
<comment type="catalytic activity">
    <reaction evidence="1">
        <text>Catalyzes the rearrangement of -S-S- bonds in proteins.</text>
        <dbReference type="EC" id="5.3.4.1"/>
    </reaction>
</comment>
<feature type="transmembrane region" description="Helical" evidence="15">
    <location>
        <begin position="471"/>
        <end position="487"/>
    </location>
</feature>
<keyword evidence="7" id="KW-0677">Repeat</keyword>
<dbReference type="NCBIfam" id="TIGR01126">
    <property type="entry name" value="pdi_dom"/>
    <property type="match status" value="2"/>
</dbReference>
<keyword evidence="18" id="KW-1185">Reference proteome</keyword>
<sequence length="699" mass="77897">LYAHDKPAPNSNVVVLTPDSFDQTIGKGKFALVEFYAPWCGHCKNLAPIYEQLADAFAHAKDQVIIANVNADEHRDLGTRFGVSGFPTLKWYDKNELNDPTDYSGGRGLEDLIAFVEEKSGVKSKIKKPVTFVEELTSQKFNEIALDPEKNVLVEFYAPWCGHCKKLAPIYEKVAEDFSQESDCVVANLDATANKDIGEKYQISGYPTIKFFPKGKDKEPIDYPGERTQESFVKFLNENCGKQRLVGGSLSEEAGKIPELDALVVRFNSVSGKTEIDKIIVEAQEISDKLNTRPAQYYVKIMNKIVENGDYAETELARLDKIIKSGTISGSKIDDFTIRRNILSGSIPLAFHLSEDRLRTISVLSVGLLVGTALIVIIPEGIETLYSVETVDHNSFSHNNFIDDTLEKRNWLDNKLKRSELNLNYLPDKRDQGDDPQDPHDNEPNDPNDPDGRKNHPDTDHDHEKESINHLYVGIALITGFAIMFIIDQIDTSHGHSHTRVSVVSVTELRSLSNGSERDDDSHEILGSSTIHKKPVSTTIGLVIHAAADGIALGASTKEPALEFIIFLAIMLHKAPAAFGLATVLLRDGYTRRQIRKHLVVFSLAAPLSALLTYIFLQRSGELDPSGMKWWTAMLLLFSGGTFLYVAMHVMQDVIKDNNNGLSGHMNKGISKYTITMLQNFVYNVSLDRHGMSIYGYHL</sequence>
<evidence type="ECO:0000256" key="6">
    <source>
        <dbReference type="ARBA" id="ARBA00022729"/>
    </source>
</evidence>
<comment type="similarity">
    <text evidence="3 13">Belongs to the protein disulfide isomerase family.</text>
</comment>
<evidence type="ECO:0000256" key="2">
    <source>
        <dbReference type="ARBA" id="ARBA00004141"/>
    </source>
</evidence>
<evidence type="ECO:0000256" key="1">
    <source>
        <dbReference type="ARBA" id="ARBA00001182"/>
    </source>
</evidence>
<feature type="domain" description="Thioredoxin" evidence="16">
    <location>
        <begin position="124"/>
        <end position="241"/>
    </location>
</feature>
<evidence type="ECO:0000256" key="15">
    <source>
        <dbReference type="SAM" id="Phobius"/>
    </source>
</evidence>
<evidence type="ECO:0000256" key="9">
    <source>
        <dbReference type="ARBA" id="ARBA00023136"/>
    </source>
</evidence>
<evidence type="ECO:0000256" key="12">
    <source>
        <dbReference type="ARBA" id="ARBA00023284"/>
    </source>
</evidence>
<keyword evidence="10" id="KW-1015">Disulfide bond</keyword>
<dbReference type="InterPro" id="IPR011679">
    <property type="entry name" value="ERp29_C"/>
</dbReference>
<accession>A0ABN7VCT4</accession>
<keyword evidence="8 15" id="KW-1133">Transmembrane helix</keyword>
<dbReference type="InterPro" id="IPR036356">
    <property type="entry name" value="ERp29_C_sf"/>
</dbReference>
<evidence type="ECO:0000256" key="3">
    <source>
        <dbReference type="ARBA" id="ARBA00006347"/>
    </source>
</evidence>
<feature type="compositionally biased region" description="Basic and acidic residues" evidence="14">
    <location>
        <begin position="450"/>
        <end position="463"/>
    </location>
</feature>